<reference evidence="3 4" key="1">
    <citation type="submission" date="2021-01" db="EMBL/GenBank/DDBJ databases">
        <title>Whole genome shotgun sequence of Actinoplanes deccanensis NBRC 13994.</title>
        <authorList>
            <person name="Komaki H."/>
            <person name="Tamura T."/>
        </authorList>
    </citation>
    <scope>NUCLEOTIDE SEQUENCE [LARGE SCALE GENOMIC DNA]</scope>
    <source>
        <strain evidence="3 4">NBRC 13994</strain>
    </source>
</reference>
<comment type="caution">
    <text evidence="3">The sequence shown here is derived from an EMBL/GenBank/DDBJ whole genome shotgun (WGS) entry which is preliminary data.</text>
</comment>
<evidence type="ECO:0000256" key="1">
    <source>
        <dbReference type="SAM" id="MobiDB-lite"/>
    </source>
</evidence>
<dbReference type="Proteomes" id="UP000609879">
    <property type="component" value="Unassembled WGS sequence"/>
</dbReference>
<feature type="domain" description="Cyclic-phosphate processing Receiver" evidence="2">
    <location>
        <begin position="24"/>
        <end position="66"/>
    </location>
</feature>
<dbReference type="Pfam" id="PF20274">
    <property type="entry name" value="cREC_REC"/>
    <property type="match status" value="1"/>
</dbReference>
<evidence type="ECO:0000313" key="3">
    <source>
        <dbReference type="EMBL" id="GID74743.1"/>
    </source>
</evidence>
<sequence length="100" mass="10388">MPPCPQTAAASPSSSSTAARAAPRLDHDLGDEDTIWPVVELLERAAFDGEPFDIGIVYIHSANPARGGRGSAGAGALGLSRTAGARLAARRLLKERQPVK</sequence>
<name>A0ABQ3Y420_9ACTN</name>
<evidence type="ECO:0000313" key="4">
    <source>
        <dbReference type="Proteomes" id="UP000609879"/>
    </source>
</evidence>
<feature type="compositionally biased region" description="Low complexity" evidence="1">
    <location>
        <begin position="7"/>
        <end position="22"/>
    </location>
</feature>
<dbReference type="EMBL" id="BOMI01000064">
    <property type="protein sequence ID" value="GID74743.1"/>
    <property type="molecule type" value="Genomic_DNA"/>
</dbReference>
<protein>
    <recommendedName>
        <fullName evidence="2">Cyclic-phosphate processing Receiver domain-containing protein</fullName>
    </recommendedName>
</protein>
<evidence type="ECO:0000259" key="2">
    <source>
        <dbReference type="Pfam" id="PF20274"/>
    </source>
</evidence>
<dbReference type="InterPro" id="IPR046909">
    <property type="entry name" value="cREC_REC"/>
</dbReference>
<gene>
    <name evidence="3" type="ORF">Ade02nite_33840</name>
</gene>
<keyword evidence="4" id="KW-1185">Reference proteome</keyword>
<feature type="region of interest" description="Disordered" evidence="1">
    <location>
        <begin position="1"/>
        <end position="29"/>
    </location>
</feature>
<accession>A0ABQ3Y420</accession>
<proteinExistence type="predicted"/>
<organism evidence="3 4">
    <name type="scientific">Paractinoplanes deccanensis</name>
    <dbReference type="NCBI Taxonomy" id="113561"/>
    <lineage>
        <taxon>Bacteria</taxon>
        <taxon>Bacillati</taxon>
        <taxon>Actinomycetota</taxon>
        <taxon>Actinomycetes</taxon>
        <taxon>Micromonosporales</taxon>
        <taxon>Micromonosporaceae</taxon>
        <taxon>Paractinoplanes</taxon>
    </lineage>
</organism>